<evidence type="ECO:0000256" key="1">
    <source>
        <dbReference type="SAM" id="Phobius"/>
    </source>
</evidence>
<evidence type="ECO:0000313" key="2">
    <source>
        <dbReference type="EMBL" id="NGP89840.1"/>
    </source>
</evidence>
<feature type="transmembrane region" description="Helical" evidence="1">
    <location>
        <begin position="44"/>
        <end position="61"/>
    </location>
</feature>
<protein>
    <submittedName>
        <fullName evidence="2">Uncharacterized protein</fullName>
    </submittedName>
</protein>
<organism evidence="2 3">
    <name type="scientific">Fodinibius halophilus</name>
    <dbReference type="NCBI Taxonomy" id="1736908"/>
    <lineage>
        <taxon>Bacteria</taxon>
        <taxon>Pseudomonadati</taxon>
        <taxon>Balneolota</taxon>
        <taxon>Balneolia</taxon>
        <taxon>Balneolales</taxon>
        <taxon>Balneolaceae</taxon>
        <taxon>Fodinibius</taxon>
    </lineage>
</organism>
<keyword evidence="1" id="KW-0472">Membrane</keyword>
<dbReference type="Proteomes" id="UP000479132">
    <property type="component" value="Unassembled WGS sequence"/>
</dbReference>
<gene>
    <name evidence="2" type="ORF">G3569_15890</name>
</gene>
<name>A0A6M1TNA0_9BACT</name>
<evidence type="ECO:0000313" key="3">
    <source>
        <dbReference type="Proteomes" id="UP000479132"/>
    </source>
</evidence>
<comment type="caution">
    <text evidence="2">The sequence shown here is derived from an EMBL/GenBank/DDBJ whole genome shotgun (WGS) entry which is preliminary data.</text>
</comment>
<dbReference type="AlphaFoldDB" id="A0A6M1TNA0"/>
<dbReference type="EMBL" id="JAALLS010000026">
    <property type="protein sequence ID" value="NGP89840.1"/>
    <property type="molecule type" value="Genomic_DNA"/>
</dbReference>
<keyword evidence="1" id="KW-1133">Transmembrane helix</keyword>
<proteinExistence type="predicted"/>
<keyword evidence="1" id="KW-0812">Transmembrane</keyword>
<accession>A0A6M1TNA0</accession>
<reference evidence="2 3" key="1">
    <citation type="submission" date="2020-02" db="EMBL/GenBank/DDBJ databases">
        <title>Aliifodinibius halophilus 2W32, complete genome.</title>
        <authorList>
            <person name="Li Y."/>
            <person name="Wu S."/>
        </authorList>
    </citation>
    <scope>NUCLEOTIDE SEQUENCE [LARGE SCALE GENOMIC DNA]</scope>
    <source>
        <strain evidence="2 3">2W32</strain>
    </source>
</reference>
<sequence>MFGHRPKNKKFKYQYRYYDPKKEQSRRERIKIKRPYKKTHQGRSVLIYALGLAMVIYIMYLL</sequence>
<keyword evidence="3" id="KW-1185">Reference proteome</keyword>